<gene>
    <name evidence="2" type="ORF">Gocc_0902</name>
</gene>
<protein>
    <recommendedName>
        <fullName evidence="4">Bestrophin, RFP-TM, chloride channel</fullName>
    </recommendedName>
</protein>
<evidence type="ECO:0008006" key="4">
    <source>
        <dbReference type="Google" id="ProtNLM"/>
    </source>
</evidence>
<feature type="transmembrane region" description="Helical" evidence="1">
    <location>
        <begin position="197"/>
        <end position="217"/>
    </location>
</feature>
<keyword evidence="3" id="KW-1185">Reference proteome</keyword>
<evidence type="ECO:0000313" key="2">
    <source>
        <dbReference type="EMBL" id="RDI75104.1"/>
    </source>
</evidence>
<keyword evidence="1" id="KW-0812">Transmembrane</keyword>
<accession>A0A7M2YZB8</accession>
<reference evidence="3" key="2">
    <citation type="journal article" date="2019" name="MicrobiologyOpen">
        <title>High-quality draft genome sequence of Gaiella occulta isolated from a 150 meter deep mineral water borehole and comparison with the genome sequences of other deep-branching lineages of the phylum Actinobacteria.</title>
        <authorList>
            <person name="Severino R."/>
            <person name="Froufe H.J.C."/>
            <person name="Barroso C."/>
            <person name="Albuquerque L."/>
            <person name="Lobo-da-Cunha A."/>
            <person name="da Costa M.S."/>
            <person name="Egas C."/>
        </authorList>
    </citation>
    <scope>NUCLEOTIDE SEQUENCE [LARGE SCALE GENOMIC DNA]</scope>
    <source>
        <strain evidence="3">F2-233</strain>
    </source>
</reference>
<feature type="transmembrane region" description="Helical" evidence="1">
    <location>
        <begin position="169"/>
        <end position="191"/>
    </location>
</feature>
<dbReference type="RefSeq" id="WP_147281182.1">
    <property type="nucleotide sequence ID" value="NZ_QQZY01000002.1"/>
</dbReference>
<dbReference type="EMBL" id="QQZY01000002">
    <property type="protein sequence ID" value="RDI75104.1"/>
    <property type="molecule type" value="Genomic_DNA"/>
</dbReference>
<dbReference type="Proteomes" id="UP000254134">
    <property type="component" value="Unassembled WGS sequence"/>
</dbReference>
<sequence>MVARRYVLLARTLPVVLLVIAAKIALERLGWEFIDVSPLHASIVGGAIFIVGMMLTGTMSDYKESERLPTEIAASLESVFREGAYVKEQHPSFDLARLAETLAHVPHTLRDDLVHGTTHTVETVERLTDSFLEMDALGVPPNYIARLKQEQAQIVRNLMRVSYIQRISFLPSAYTLVETMLGLLIVLLLFTRIGAPLVDAVMLGFIALIFLYIVRLLHVLDSPFRPAGSGPDDVSLFQIDAIHDTMHTRLDERAGHHHHAGGG</sequence>
<feature type="transmembrane region" description="Helical" evidence="1">
    <location>
        <begin position="37"/>
        <end position="57"/>
    </location>
</feature>
<keyword evidence="1" id="KW-0472">Membrane</keyword>
<dbReference type="AlphaFoldDB" id="A0A7M2YZB8"/>
<evidence type="ECO:0000256" key="1">
    <source>
        <dbReference type="SAM" id="Phobius"/>
    </source>
</evidence>
<keyword evidence="1" id="KW-1133">Transmembrane helix</keyword>
<evidence type="ECO:0000313" key="3">
    <source>
        <dbReference type="Proteomes" id="UP000254134"/>
    </source>
</evidence>
<reference evidence="2 3" key="1">
    <citation type="submission" date="2018-07" db="EMBL/GenBank/DDBJ databases">
        <title>High-quality-draft genome sequence of Gaiella occulta.</title>
        <authorList>
            <person name="Severino R."/>
            <person name="Froufe H.J.C."/>
            <person name="Rainey F.A."/>
            <person name="Barroso C."/>
            <person name="Albuquerque L."/>
            <person name="Lobo-Da-Cunha A."/>
            <person name="Da Costa M.S."/>
            <person name="Egas C."/>
        </authorList>
    </citation>
    <scope>NUCLEOTIDE SEQUENCE [LARGE SCALE GENOMIC DNA]</scope>
    <source>
        <strain evidence="2 3">F2-233</strain>
    </source>
</reference>
<organism evidence="2 3">
    <name type="scientific">Gaiella occulta</name>
    <dbReference type="NCBI Taxonomy" id="1002870"/>
    <lineage>
        <taxon>Bacteria</taxon>
        <taxon>Bacillati</taxon>
        <taxon>Actinomycetota</taxon>
        <taxon>Thermoleophilia</taxon>
        <taxon>Gaiellales</taxon>
        <taxon>Gaiellaceae</taxon>
        <taxon>Gaiella</taxon>
    </lineage>
</organism>
<proteinExistence type="predicted"/>
<comment type="caution">
    <text evidence="2">The sequence shown here is derived from an EMBL/GenBank/DDBJ whole genome shotgun (WGS) entry which is preliminary data.</text>
</comment>
<dbReference type="OrthoDB" id="5178527at2"/>
<name>A0A7M2YZB8_9ACTN</name>